<dbReference type="AlphaFoldDB" id="C8NHC1"/>
<dbReference type="GeneID" id="78412064"/>
<dbReference type="RefSeq" id="WP_005607651.1">
    <property type="nucleotide sequence ID" value="NZ_CP102283.1"/>
</dbReference>
<evidence type="ECO:0000313" key="1">
    <source>
        <dbReference type="EMBL" id="EEW37098.1"/>
    </source>
</evidence>
<accession>C8NHC1</accession>
<dbReference type="Pfam" id="PF16157">
    <property type="entry name" value="DUF4865"/>
    <property type="match status" value="1"/>
</dbReference>
<gene>
    <name evidence="1" type="ORF">HMPREF0444_1316</name>
</gene>
<evidence type="ECO:0008006" key="3">
    <source>
        <dbReference type="Google" id="ProtNLM"/>
    </source>
</evidence>
<reference evidence="1 2" key="1">
    <citation type="submission" date="2009-08" db="EMBL/GenBank/DDBJ databases">
        <authorList>
            <person name="Muzny D."/>
            <person name="Qin X."/>
            <person name="Deng J."/>
            <person name="Jiang H."/>
            <person name="Liu Y."/>
            <person name="Qu J."/>
            <person name="Song X.-Z."/>
            <person name="Zhang L."/>
            <person name="Thornton R."/>
            <person name="Coyle M."/>
            <person name="Francisco L."/>
            <person name="Jackson L."/>
            <person name="Javaid M."/>
            <person name="Korchina V."/>
            <person name="Kovar C."/>
            <person name="Mata R."/>
            <person name="Mathew T."/>
            <person name="Ngo R."/>
            <person name="Nguyen L."/>
            <person name="Nguyen N."/>
            <person name="Okwuonu G."/>
            <person name="Ongeri F."/>
            <person name="Pham C."/>
            <person name="Simmons D."/>
            <person name="Wilczek-Boney K."/>
            <person name="Hale W."/>
            <person name="Jakkamsetti A."/>
            <person name="Pham P."/>
            <person name="Ruth R."/>
            <person name="San Lucas F."/>
            <person name="Warren J."/>
            <person name="Zhang J."/>
            <person name="Zhao Z."/>
            <person name="Zhou C."/>
            <person name="Zhu D."/>
            <person name="Lee S."/>
            <person name="Bess C."/>
            <person name="Blankenburg K."/>
            <person name="Forbes L."/>
            <person name="Fu Q."/>
            <person name="Gubbala S."/>
            <person name="Hirani K."/>
            <person name="Jayaseelan J.C."/>
            <person name="Lara F."/>
            <person name="Munidasa M."/>
            <person name="Palculict T."/>
            <person name="Patil S."/>
            <person name="Pu L.-L."/>
            <person name="Saada N."/>
            <person name="Tang L."/>
            <person name="Weissenberger G."/>
            <person name="Zhu Y."/>
            <person name="Hemphill L."/>
            <person name="Shang Y."/>
            <person name="Youmans B."/>
            <person name="Ayvaz T."/>
            <person name="Ross M."/>
            <person name="Santibanez J."/>
            <person name="Aqrawi P."/>
            <person name="Gross S."/>
            <person name="Joshi V."/>
            <person name="Fowler G."/>
            <person name="Nazareth L."/>
            <person name="Reid J."/>
            <person name="Worley K."/>
            <person name="Petrosino J."/>
            <person name="Highlander S."/>
            <person name="Gibbs R."/>
        </authorList>
    </citation>
    <scope>NUCLEOTIDE SEQUENCE [LARGE SCALE GENOMIC DNA]</scope>
    <source>
        <strain evidence="1 2">ATCC 49175</strain>
    </source>
</reference>
<protein>
    <recommendedName>
        <fullName evidence="3">Petrobactin biosynthesis protein AsbA</fullName>
    </recommendedName>
</protein>
<dbReference type="InterPro" id="IPR032349">
    <property type="entry name" value="DUF4865"/>
</dbReference>
<keyword evidence="2" id="KW-1185">Reference proteome</keyword>
<dbReference type="STRING" id="638301.HMPREF0444_1316"/>
<comment type="caution">
    <text evidence="1">The sequence shown here is derived from an EMBL/GenBank/DDBJ whole genome shotgun (WGS) entry which is preliminary data.</text>
</comment>
<dbReference type="EMBL" id="ACKZ01000020">
    <property type="protein sequence ID" value="EEW37098.1"/>
    <property type="molecule type" value="Genomic_DNA"/>
</dbReference>
<dbReference type="HOGENOM" id="CLU_087283_0_0_9"/>
<evidence type="ECO:0000313" key="2">
    <source>
        <dbReference type="Proteomes" id="UP000005926"/>
    </source>
</evidence>
<proteinExistence type="predicted"/>
<sequence length="172" mass="20212">MQAMQYTIKLPADYDMNIIRQRVQKTGHLMDGFEDLFLKVYLISEKSEGQLFNSYCPLYIWKETNGMTKFIFDGYFDNILTSFGWQNIEIGVTTSVELSDHFDSAKYVTLEVVDIKVSETLKTFTIYEQLQNDESGKIVVFNPDKWKKCIFTFYTNKPDKHLPTFEILYISK</sequence>
<organism evidence="1 2">
    <name type="scientific">Granulicatella adiacens ATCC 49175</name>
    <dbReference type="NCBI Taxonomy" id="638301"/>
    <lineage>
        <taxon>Bacteria</taxon>
        <taxon>Bacillati</taxon>
        <taxon>Bacillota</taxon>
        <taxon>Bacilli</taxon>
        <taxon>Lactobacillales</taxon>
        <taxon>Carnobacteriaceae</taxon>
        <taxon>Granulicatella</taxon>
    </lineage>
</organism>
<dbReference type="eggNOG" id="COG2329">
    <property type="taxonomic scope" value="Bacteria"/>
</dbReference>
<name>C8NHC1_9LACT</name>
<dbReference type="Proteomes" id="UP000005926">
    <property type="component" value="Unassembled WGS sequence"/>
</dbReference>